<dbReference type="EMBL" id="PGGN01000004">
    <property type="protein sequence ID" value="PSH56015.1"/>
    <property type="molecule type" value="Genomic_DNA"/>
</dbReference>
<dbReference type="PANTHER" id="PTHR30537">
    <property type="entry name" value="HTH-TYPE TRANSCRIPTIONAL REGULATOR"/>
    <property type="match status" value="1"/>
</dbReference>
<accession>A0A2P7AP87</accession>
<comment type="caution">
    <text evidence="6">The sequence shown here is derived from an EMBL/GenBank/DDBJ whole genome shotgun (WGS) entry which is preliminary data.</text>
</comment>
<evidence type="ECO:0000256" key="2">
    <source>
        <dbReference type="ARBA" id="ARBA00023015"/>
    </source>
</evidence>
<dbReference type="Proteomes" id="UP000241158">
    <property type="component" value="Unassembled WGS sequence"/>
</dbReference>
<keyword evidence="2" id="KW-0805">Transcription regulation</keyword>
<dbReference type="InterPro" id="IPR005119">
    <property type="entry name" value="LysR_subst-bd"/>
</dbReference>
<dbReference type="PROSITE" id="PS50931">
    <property type="entry name" value="HTH_LYSR"/>
    <property type="match status" value="1"/>
</dbReference>
<keyword evidence="7" id="KW-1185">Reference proteome</keyword>
<dbReference type="SUPFAM" id="SSF46785">
    <property type="entry name" value="Winged helix' DNA-binding domain"/>
    <property type="match status" value="1"/>
</dbReference>
<protein>
    <submittedName>
        <fullName evidence="6">LysR family transcriptional regulator</fullName>
    </submittedName>
</protein>
<dbReference type="InterPro" id="IPR036390">
    <property type="entry name" value="WH_DNA-bd_sf"/>
</dbReference>
<dbReference type="Gene3D" id="3.40.190.290">
    <property type="match status" value="1"/>
</dbReference>
<name>A0A2P7AP87_9HYPH</name>
<proteinExistence type="inferred from homology"/>
<evidence type="ECO:0000313" key="7">
    <source>
        <dbReference type="Proteomes" id="UP000241158"/>
    </source>
</evidence>
<dbReference type="PANTHER" id="PTHR30537:SF31">
    <property type="entry name" value="TRANSCRIPTIONAL REGULATOR, LYSR FAMILY"/>
    <property type="match status" value="1"/>
</dbReference>
<keyword evidence="4" id="KW-0804">Transcription</keyword>
<gene>
    <name evidence="6" type="ORF">CU100_20530</name>
</gene>
<dbReference type="CDD" id="cd08422">
    <property type="entry name" value="PBP2_CrgA_like"/>
    <property type="match status" value="1"/>
</dbReference>
<dbReference type="Pfam" id="PF00126">
    <property type="entry name" value="HTH_1"/>
    <property type="match status" value="1"/>
</dbReference>
<evidence type="ECO:0000256" key="1">
    <source>
        <dbReference type="ARBA" id="ARBA00009437"/>
    </source>
</evidence>
<dbReference type="OrthoDB" id="9786526at2"/>
<dbReference type="InterPro" id="IPR058163">
    <property type="entry name" value="LysR-type_TF_proteobact-type"/>
</dbReference>
<dbReference type="GO" id="GO:0043565">
    <property type="term" value="F:sequence-specific DNA binding"/>
    <property type="evidence" value="ECO:0007669"/>
    <property type="project" value="TreeGrafter"/>
</dbReference>
<dbReference type="Pfam" id="PF03466">
    <property type="entry name" value="LysR_substrate"/>
    <property type="match status" value="1"/>
</dbReference>
<dbReference type="Gene3D" id="1.10.10.10">
    <property type="entry name" value="Winged helix-like DNA-binding domain superfamily/Winged helix DNA-binding domain"/>
    <property type="match status" value="1"/>
</dbReference>
<evidence type="ECO:0000256" key="3">
    <source>
        <dbReference type="ARBA" id="ARBA00023125"/>
    </source>
</evidence>
<reference evidence="7" key="1">
    <citation type="submission" date="2017-11" db="EMBL/GenBank/DDBJ databases">
        <authorList>
            <person name="Kuznetsova I."/>
            <person name="Sazanova A."/>
            <person name="Chirak E."/>
            <person name="Safronova V."/>
            <person name="Willems A."/>
        </authorList>
    </citation>
    <scope>NUCLEOTIDE SEQUENCE [LARGE SCALE GENOMIC DNA]</scope>
    <source>
        <strain evidence="7">PEPV15</strain>
    </source>
</reference>
<feature type="domain" description="HTH lysR-type" evidence="5">
    <location>
        <begin position="7"/>
        <end position="64"/>
    </location>
</feature>
<keyword evidence="3" id="KW-0238">DNA-binding</keyword>
<evidence type="ECO:0000256" key="4">
    <source>
        <dbReference type="ARBA" id="ARBA00023163"/>
    </source>
</evidence>
<sequence>MDGENVLNLNDLRNFVRAVDSGGFAAAARLIGSPKSTVSKRVAELEADLGARLIHRTSRSFTLTEVGQEFYEHAKASLIEADAAEEVVRRRLAEPIGKVRITASVPVAQFLIAERLPALIEAYPRIYVDLHVTDRFVDIIHEGFDIAIRSHITPLPDSTLMQRRMSVEPIILVASPAYLAQRGLPQYPIDLANHAGIDSGSASALWSLRNESGQQVQIAPRTCLSANEAGVLLQTAKAGLGIARLPESIAAPSLRQNELIHVLPGWTEGAITTTILTPHRRGQLPAVKAVVGILTKAVSVMP</sequence>
<dbReference type="SUPFAM" id="SSF53850">
    <property type="entry name" value="Periplasmic binding protein-like II"/>
    <property type="match status" value="1"/>
</dbReference>
<comment type="similarity">
    <text evidence="1">Belongs to the LysR transcriptional regulatory family.</text>
</comment>
<dbReference type="RefSeq" id="WP_106718437.1">
    <property type="nucleotide sequence ID" value="NZ_JACHXT010000001.1"/>
</dbReference>
<dbReference type="GO" id="GO:0003700">
    <property type="term" value="F:DNA-binding transcription factor activity"/>
    <property type="evidence" value="ECO:0007669"/>
    <property type="project" value="InterPro"/>
</dbReference>
<dbReference type="FunFam" id="1.10.10.10:FF:000001">
    <property type="entry name" value="LysR family transcriptional regulator"/>
    <property type="match status" value="1"/>
</dbReference>
<evidence type="ECO:0000313" key="6">
    <source>
        <dbReference type="EMBL" id="PSH56015.1"/>
    </source>
</evidence>
<evidence type="ECO:0000259" key="5">
    <source>
        <dbReference type="PROSITE" id="PS50931"/>
    </source>
</evidence>
<dbReference type="GO" id="GO:0006351">
    <property type="term" value="P:DNA-templated transcription"/>
    <property type="evidence" value="ECO:0007669"/>
    <property type="project" value="TreeGrafter"/>
</dbReference>
<dbReference type="InterPro" id="IPR036388">
    <property type="entry name" value="WH-like_DNA-bd_sf"/>
</dbReference>
<dbReference type="AlphaFoldDB" id="A0A2P7AP87"/>
<dbReference type="InterPro" id="IPR000847">
    <property type="entry name" value="LysR_HTH_N"/>
</dbReference>
<organism evidence="6 7">
    <name type="scientific">Phyllobacterium endophyticum</name>
    <dbReference type="NCBI Taxonomy" id="1149773"/>
    <lineage>
        <taxon>Bacteria</taxon>
        <taxon>Pseudomonadati</taxon>
        <taxon>Pseudomonadota</taxon>
        <taxon>Alphaproteobacteria</taxon>
        <taxon>Hyphomicrobiales</taxon>
        <taxon>Phyllobacteriaceae</taxon>
        <taxon>Phyllobacterium</taxon>
    </lineage>
</organism>